<dbReference type="GO" id="GO:0032259">
    <property type="term" value="P:methylation"/>
    <property type="evidence" value="ECO:0007669"/>
    <property type="project" value="UniProtKB-KW"/>
</dbReference>
<name>A0A7V8NNE3_9BACT</name>
<dbReference type="EMBL" id="JACDQQ010000552">
    <property type="protein sequence ID" value="MBA0084456.1"/>
    <property type="molecule type" value="Genomic_DNA"/>
</dbReference>
<dbReference type="Proteomes" id="UP000567293">
    <property type="component" value="Unassembled WGS sequence"/>
</dbReference>
<sequence>LAPGGVVIAEHRRSFGLPEQAGALTCYRVLRQGDAALSFYRRAAKASGKNDSAP</sequence>
<comment type="caution">
    <text evidence="1">The sequence shown here is derived from an EMBL/GenBank/DDBJ whole genome shotgun (WGS) entry which is preliminary data.</text>
</comment>
<reference evidence="1" key="1">
    <citation type="submission" date="2020-06" db="EMBL/GenBank/DDBJ databases">
        <title>Legume-microbial interactions unlock mineral nutrients during tropical forest succession.</title>
        <authorList>
            <person name="Epihov D.Z."/>
        </authorList>
    </citation>
    <scope>NUCLEOTIDE SEQUENCE [LARGE SCALE GENOMIC DNA]</scope>
    <source>
        <strain evidence="1">Pan2503</strain>
    </source>
</reference>
<evidence type="ECO:0000313" key="1">
    <source>
        <dbReference type="EMBL" id="MBA0084456.1"/>
    </source>
</evidence>
<gene>
    <name evidence="1" type="ORF">HRJ53_05635</name>
</gene>
<accession>A0A7V8NNE3</accession>
<dbReference type="AlphaFoldDB" id="A0A7V8NNE3"/>
<dbReference type="GO" id="GO:0008168">
    <property type="term" value="F:methyltransferase activity"/>
    <property type="evidence" value="ECO:0007669"/>
    <property type="project" value="UniProtKB-KW"/>
</dbReference>
<protein>
    <submittedName>
        <fullName evidence="1">16S rRNA (Guanine(966)-N(2))-methyltransferase RsmD</fullName>
    </submittedName>
</protein>
<feature type="non-terminal residue" evidence="1">
    <location>
        <position position="1"/>
    </location>
</feature>
<proteinExistence type="predicted"/>
<keyword evidence="2" id="KW-1185">Reference proteome</keyword>
<organism evidence="1 2">
    <name type="scientific">Candidatus Acidiferrum panamense</name>
    <dbReference type="NCBI Taxonomy" id="2741543"/>
    <lineage>
        <taxon>Bacteria</taxon>
        <taxon>Pseudomonadati</taxon>
        <taxon>Acidobacteriota</taxon>
        <taxon>Terriglobia</taxon>
        <taxon>Candidatus Acidiferrales</taxon>
        <taxon>Candidatus Acidiferrum</taxon>
    </lineage>
</organism>
<evidence type="ECO:0000313" key="2">
    <source>
        <dbReference type="Proteomes" id="UP000567293"/>
    </source>
</evidence>